<feature type="domain" description="AAA+ ATPase" evidence="1">
    <location>
        <begin position="341"/>
        <end position="477"/>
    </location>
</feature>
<dbReference type="EMBL" id="JABWSX010000001">
    <property type="protein sequence ID" value="NVL10041.1"/>
    <property type="molecule type" value="Genomic_DNA"/>
</dbReference>
<dbReference type="InterPro" id="IPR011009">
    <property type="entry name" value="Kinase-like_dom_sf"/>
</dbReference>
<name>A0A973WT94_9BRAD</name>
<dbReference type="InterPro" id="IPR027417">
    <property type="entry name" value="P-loop_NTPase"/>
</dbReference>
<gene>
    <name evidence="2" type="ORF">HU230_30475</name>
</gene>
<evidence type="ECO:0000313" key="2">
    <source>
        <dbReference type="EMBL" id="NVL10041.1"/>
    </source>
</evidence>
<dbReference type="InterPro" id="IPR002575">
    <property type="entry name" value="Aminoglycoside_PTrfase"/>
</dbReference>
<organism evidence="2">
    <name type="scientific">Bradyrhizobium quebecense</name>
    <dbReference type="NCBI Taxonomy" id="2748629"/>
    <lineage>
        <taxon>Bacteria</taxon>
        <taxon>Pseudomonadati</taxon>
        <taxon>Pseudomonadota</taxon>
        <taxon>Alphaproteobacteria</taxon>
        <taxon>Hyphomicrobiales</taxon>
        <taxon>Nitrobacteraceae</taxon>
        <taxon>Bradyrhizobium</taxon>
    </lineage>
</organism>
<dbReference type="SUPFAM" id="SSF56112">
    <property type="entry name" value="Protein kinase-like (PK-like)"/>
    <property type="match status" value="1"/>
</dbReference>
<dbReference type="SMART" id="SM00382">
    <property type="entry name" value="AAA"/>
    <property type="match status" value="1"/>
</dbReference>
<dbReference type="PANTHER" id="PTHR43883">
    <property type="entry name" value="SLR0207 PROTEIN"/>
    <property type="match status" value="1"/>
</dbReference>
<dbReference type="Gene3D" id="3.40.50.300">
    <property type="entry name" value="P-loop containing nucleotide triphosphate hydrolases"/>
    <property type="match status" value="1"/>
</dbReference>
<dbReference type="SUPFAM" id="SSF52540">
    <property type="entry name" value="P-loop containing nucleoside triphosphate hydrolases"/>
    <property type="match status" value="1"/>
</dbReference>
<dbReference type="RefSeq" id="WP_176533365.1">
    <property type="nucleotide sequence ID" value="NZ_CP088022.1"/>
</dbReference>
<proteinExistence type="predicted"/>
<dbReference type="Pfam" id="PF01636">
    <property type="entry name" value="APH"/>
    <property type="match status" value="1"/>
</dbReference>
<comment type="caution">
    <text evidence="2">The sequence shown here is derived from an EMBL/GenBank/DDBJ whole genome shotgun (WGS) entry which is preliminary data.</text>
</comment>
<accession>A0A973WT94</accession>
<dbReference type="AlphaFoldDB" id="A0A973WT94"/>
<dbReference type="Pfam" id="PF13671">
    <property type="entry name" value="AAA_33"/>
    <property type="match status" value="1"/>
</dbReference>
<sequence length="527" mass="57853">MTTPTSTPDAATGETGQAAVLSFLAGSGQPTVPVKRIDTHCSIVFLEPSRVLKIKRAVKLPYLDFSTLEKRRRACEDEIAINKRNAPAIYHRVVPITRGRDGLAVGGTGPVVEWAVEMARFDENKTLDHLAEQDAIRPELGERLAAILLESHRTATGREGSPWLASLPVIIKRNTEQFCAEPVLSREEIDRLHELSHQALARNLELLRRRAAAGQVRHCHGDAHLGNIVLLDGQPVLFDAIEFDPNIATTDVLYDLAFPVMDLLYFGQESTANRLFNSYVQATWDAQSNALSLLPLFLSMRAGIRANVLFTKQRQYQSDQTITAHAKRYFQLARRLIEPAPSRLLAIGGKSGTGKSVLARDMAHLIAPPPGALVLRSDVIRKQLYHVAEHATLPPETYTPEASDRVYQAMLDRAGHALAQGISVILDAVFLQQAERDAAKAVARSARVEFSGIFLTADDAARLQRVASRRHDASDATVDVVNAQAKIDTGDIDWGIVDASGSAATTLHRSMSCFQNEPWPSDVRNAP</sequence>
<dbReference type="InterPro" id="IPR003593">
    <property type="entry name" value="AAA+_ATPase"/>
</dbReference>
<dbReference type="Gene3D" id="3.90.1200.10">
    <property type="match status" value="1"/>
</dbReference>
<dbReference type="PANTHER" id="PTHR43883:SF1">
    <property type="entry name" value="GLUCONOKINASE"/>
    <property type="match status" value="1"/>
</dbReference>
<reference evidence="2" key="1">
    <citation type="submission" date="2020-06" db="EMBL/GenBank/DDBJ databases">
        <title>Whole Genome Sequence of Bradyrhizobium sp. Strain 66S1MB.</title>
        <authorList>
            <person name="Bromfield E."/>
            <person name="Cloutier S."/>
        </authorList>
    </citation>
    <scope>NUCLEOTIDE SEQUENCE</scope>
    <source>
        <strain evidence="2">66S1MB</strain>
    </source>
</reference>
<evidence type="ECO:0000259" key="1">
    <source>
        <dbReference type="SMART" id="SM00382"/>
    </source>
</evidence>
<dbReference type="InterPro" id="IPR052732">
    <property type="entry name" value="Cell-binding_unc_protein"/>
</dbReference>
<protein>
    <submittedName>
        <fullName evidence="2">AAA family ATPase</fullName>
    </submittedName>
</protein>